<accession>A0A0A9FUJ6</accession>
<name>A0A0A9FUJ6_ARUDO</name>
<evidence type="ECO:0000256" key="1">
    <source>
        <dbReference type="SAM" id="MobiDB-lite"/>
    </source>
</evidence>
<evidence type="ECO:0000313" key="2">
    <source>
        <dbReference type="EMBL" id="JAE11983.1"/>
    </source>
</evidence>
<sequence>MDNATRHVPTPQTRRKRPSGMHHH</sequence>
<protein>
    <submittedName>
        <fullName evidence="2">Uncharacterized protein</fullName>
    </submittedName>
</protein>
<reference evidence="2" key="2">
    <citation type="journal article" date="2015" name="Data Brief">
        <title>Shoot transcriptome of the giant reed, Arundo donax.</title>
        <authorList>
            <person name="Barrero R.A."/>
            <person name="Guerrero F.D."/>
            <person name="Moolhuijzen P."/>
            <person name="Goolsby J.A."/>
            <person name="Tidwell J."/>
            <person name="Bellgard S.E."/>
            <person name="Bellgard M.I."/>
        </authorList>
    </citation>
    <scope>NUCLEOTIDE SEQUENCE</scope>
    <source>
        <tissue evidence="2">Shoot tissue taken approximately 20 cm above the soil surface</tissue>
    </source>
</reference>
<reference evidence="2" key="1">
    <citation type="submission" date="2014-09" db="EMBL/GenBank/DDBJ databases">
        <authorList>
            <person name="Magalhaes I.L.F."/>
            <person name="Oliveira U."/>
            <person name="Santos F.R."/>
            <person name="Vidigal T.H.D.A."/>
            <person name="Brescovit A.D."/>
            <person name="Santos A.J."/>
        </authorList>
    </citation>
    <scope>NUCLEOTIDE SEQUENCE</scope>
    <source>
        <tissue evidence="2">Shoot tissue taken approximately 20 cm above the soil surface</tissue>
    </source>
</reference>
<feature type="region of interest" description="Disordered" evidence="1">
    <location>
        <begin position="1"/>
        <end position="24"/>
    </location>
</feature>
<dbReference type="AlphaFoldDB" id="A0A0A9FUJ6"/>
<dbReference type="EMBL" id="GBRH01185913">
    <property type="protein sequence ID" value="JAE11983.1"/>
    <property type="molecule type" value="Transcribed_RNA"/>
</dbReference>
<organism evidence="2">
    <name type="scientific">Arundo donax</name>
    <name type="common">Giant reed</name>
    <name type="synonym">Donax arundinaceus</name>
    <dbReference type="NCBI Taxonomy" id="35708"/>
    <lineage>
        <taxon>Eukaryota</taxon>
        <taxon>Viridiplantae</taxon>
        <taxon>Streptophyta</taxon>
        <taxon>Embryophyta</taxon>
        <taxon>Tracheophyta</taxon>
        <taxon>Spermatophyta</taxon>
        <taxon>Magnoliopsida</taxon>
        <taxon>Liliopsida</taxon>
        <taxon>Poales</taxon>
        <taxon>Poaceae</taxon>
        <taxon>PACMAD clade</taxon>
        <taxon>Arundinoideae</taxon>
        <taxon>Arundineae</taxon>
        <taxon>Arundo</taxon>
    </lineage>
</organism>
<proteinExistence type="predicted"/>
<feature type="compositionally biased region" description="Basic residues" evidence="1">
    <location>
        <begin position="13"/>
        <end position="24"/>
    </location>
</feature>